<gene>
    <name evidence="13" type="primary">ctaA</name>
    <name evidence="13" type="ORF">CIB50_0001906</name>
</gene>
<evidence type="ECO:0000256" key="7">
    <source>
        <dbReference type="ARBA" id="ARBA00023004"/>
    </source>
</evidence>
<evidence type="ECO:0000256" key="9">
    <source>
        <dbReference type="ARBA" id="ARBA00023136"/>
    </source>
</evidence>
<dbReference type="GO" id="GO:0016020">
    <property type="term" value="C:membrane"/>
    <property type="evidence" value="ECO:0007669"/>
    <property type="project" value="UniProtKB-SubCell"/>
</dbReference>
<dbReference type="PANTHER" id="PTHR35457:SF1">
    <property type="entry name" value="HEME A SYNTHASE"/>
    <property type="match status" value="1"/>
</dbReference>
<keyword evidence="14" id="KW-1185">Reference proteome</keyword>
<keyword evidence="2" id="KW-1003">Cell membrane</keyword>
<evidence type="ECO:0000256" key="1">
    <source>
        <dbReference type="ARBA" id="ARBA00004141"/>
    </source>
</evidence>
<evidence type="ECO:0000256" key="12">
    <source>
        <dbReference type="SAM" id="Phobius"/>
    </source>
</evidence>
<proteinExistence type="predicted"/>
<dbReference type="EMBL" id="CP059343">
    <property type="protein sequence ID" value="QMS57180.1"/>
    <property type="molecule type" value="Genomic_DNA"/>
</dbReference>
<dbReference type="KEGG" id="kvr:CIB50_0001906"/>
<keyword evidence="7" id="KW-0408">Iron</keyword>
<reference evidence="13 14" key="2">
    <citation type="submission" date="2020-07" db="EMBL/GenBank/DDBJ databases">
        <title>Genome of starter culture bacteria Kocuria salsicia reveals its technological properties and safety for usage in meat industry.</title>
        <authorList>
            <person name="Michael M."/>
            <person name="Konstantin K."/>
            <person name="Evgenii K."/>
            <person name="Galina S."/>
            <person name="Oksana K."/>
            <person name="Andrei L."/>
        </authorList>
    </citation>
    <scope>NUCLEOTIDE SEQUENCE [LARGE SCALE GENOMIC DNA]</scope>
    <source>
        <strain evidence="13 14">80</strain>
    </source>
</reference>
<keyword evidence="3 12" id="KW-0812">Transmembrane</keyword>
<keyword evidence="5 12" id="KW-1133">Transmembrane helix</keyword>
<dbReference type="EC" id="1.3.-.-" evidence="13"/>
<evidence type="ECO:0000256" key="4">
    <source>
        <dbReference type="ARBA" id="ARBA00022723"/>
    </source>
</evidence>
<reference evidence="14" key="1">
    <citation type="submission" date="2017-08" db="EMBL/GenBank/DDBJ databases">
        <title>Draft Genome Sequence of Kocuria varians 80.</title>
        <authorList>
            <person name="Minaev M."/>
            <person name="Kurbakov K.A."/>
            <person name="Solodovnikova G.I."/>
            <person name="Kuznetsova O.A."/>
            <person name="Lisitsyn A.B."/>
        </authorList>
    </citation>
    <scope>NUCLEOTIDE SEQUENCE [LARGE SCALE GENOMIC DNA]</scope>
    <source>
        <strain evidence="14">80</strain>
    </source>
</reference>
<keyword evidence="10" id="KW-1015">Disulfide bond</keyword>
<feature type="transmembrane region" description="Helical" evidence="12">
    <location>
        <begin position="226"/>
        <end position="249"/>
    </location>
</feature>
<keyword evidence="9 12" id="KW-0472">Membrane</keyword>
<evidence type="ECO:0000256" key="8">
    <source>
        <dbReference type="ARBA" id="ARBA00023133"/>
    </source>
</evidence>
<feature type="transmembrane region" description="Helical" evidence="12">
    <location>
        <begin position="26"/>
        <end position="46"/>
    </location>
</feature>
<dbReference type="InterPro" id="IPR050450">
    <property type="entry name" value="COX15/CtaA_HemeA_synthase"/>
</dbReference>
<dbReference type="GO" id="GO:0046872">
    <property type="term" value="F:metal ion binding"/>
    <property type="evidence" value="ECO:0007669"/>
    <property type="project" value="UniProtKB-KW"/>
</dbReference>
<keyword evidence="8" id="KW-0350">Heme biosynthesis</keyword>
<feature type="transmembrane region" description="Helical" evidence="12">
    <location>
        <begin position="183"/>
        <end position="206"/>
    </location>
</feature>
<feature type="transmembrane region" description="Helical" evidence="12">
    <location>
        <begin position="140"/>
        <end position="158"/>
    </location>
</feature>
<keyword evidence="4" id="KW-0479">Metal-binding</keyword>
<dbReference type="RefSeq" id="WP_094394019.1">
    <property type="nucleotide sequence ID" value="NZ_CP059343.1"/>
</dbReference>
<feature type="transmembrane region" description="Helical" evidence="12">
    <location>
        <begin position="261"/>
        <end position="280"/>
    </location>
</feature>
<evidence type="ECO:0000313" key="14">
    <source>
        <dbReference type="Proteomes" id="UP000216825"/>
    </source>
</evidence>
<dbReference type="AlphaFoldDB" id="A0A7D7Q5K5"/>
<evidence type="ECO:0000256" key="3">
    <source>
        <dbReference type="ARBA" id="ARBA00022692"/>
    </source>
</evidence>
<evidence type="ECO:0000256" key="5">
    <source>
        <dbReference type="ARBA" id="ARBA00022989"/>
    </source>
</evidence>
<evidence type="ECO:0000256" key="10">
    <source>
        <dbReference type="ARBA" id="ARBA00023157"/>
    </source>
</evidence>
<feature type="transmembrane region" description="Helical" evidence="12">
    <location>
        <begin position="108"/>
        <end position="134"/>
    </location>
</feature>
<dbReference type="Pfam" id="PF02628">
    <property type="entry name" value="COX15-CtaA"/>
    <property type="match status" value="1"/>
</dbReference>
<name>A0A7D7Q5K5_KOCVA</name>
<dbReference type="Proteomes" id="UP000216825">
    <property type="component" value="Chromosome"/>
</dbReference>
<comment type="subcellular location">
    <subcellularLocation>
        <location evidence="1">Membrane</location>
        <topology evidence="1">Multi-pass membrane protein</topology>
    </subcellularLocation>
</comment>
<evidence type="ECO:0000256" key="6">
    <source>
        <dbReference type="ARBA" id="ARBA00023002"/>
    </source>
</evidence>
<feature type="transmembrane region" description="Helical" evidence="12">
    <location>
        <begin position="78"/>
        <end position="96"/>
    </location>
</feature>
<evidence type="ECO:0000313" key="13">
    <source>
        <dbReference type="EMBL" id="QMS57180.1"/>
    </source>
</evidence>
<dbReference type="InterPro" id="IPR003780">
    <property type="entry name" value="COX15/CtaA_fam"/>
</dbReference>
<protein>
    <submittedName>
        <fullName evidence="13">Heme A synthase</fullName>
        <ecNumber evidence="13">1.3.-.-</ecNumber>
    </submittedName>
</protein>
<keyword evidence="6 13" id="KW-0560">Oxidoreductase</keyword>
<evidence type="ECO:0000256" key="11">
    <source>
        <dbReference type="ARBA" id="ARBA00023444"/>
    </source>
</evidence>
<dbReference type="GO" id="GO:0006784">
    <property type="term" value="P:heme A biosynthetic process"/>
    <property type="evidence" value="ECO:0007669"/>
    <property type="project" value="InterPro"/>
</dbReference>
<dbReference type="GO" id="GO:0016491">
    <property type="term" value="F:oxidoreductase activity"/>
    <property type="evidence" value="ECO:0007669"/>
    <property type="project" value="UniProtKB-KW"/>
</dbReference>
<sequence length="338" mass="35881">MSDAAARTATDSFWWPSTVTPWVRRLAVASLLTNSLLILTGGLVRLTGSGLGCPTWPRCSAESWTNTQEMGIHGIIEFGNRLLTFVLAVVAVLMFLSVMRMVRTHPKLFWLAFALGIGIPLQAVVGGITVLVGLHPLMVGVHYLISAAMISLSTLLVLNTRREGLSAVAHDQRPGQLHSSRTAVLVLGILTGLLSAVILYVGTLVTGTGVHAGDDSSARLAFDSVAITRAHAVPVYLLTFTVLAGIVLCTVKGLPTVLRNAYLIMAAIIVAQGLVGYYQYFNHVPIPAVALHMVLSAVVIWAATRVVSFSVYLAQPEHAHAAPVDLGEKNDAAAQPVG</sequence>
<dbReference type="PANTHER" id="PTHR35457">
    <property type="entry name" value="HEME A SYNTHASE"/>
    <property type="match status" value="1"/>
</dbReference>
<feature type="transmembrane region" description="Helical" evidence="12">
    <location>
        <begin position="286"/>
        <end position="304"/>
    </location>
</feature>
<accession>A0A7D7Q5K5</accession>
<evidence type="ECO:0000256" key="2">
    <source>
        <dbReference type="ARBA" id="ARBA00022475"/>
    </source>
</evidence>
<organism evidence="13 14">
    <name type="scientific">Kocuria varians</name>
    <name type="common">Micrococcus varians</name>
    <dbReference type="NCBI Taxonomy" id="1272"/>
    <lineage>
        <taxon>Bacteria</taxon>
        <taxon>Bacillati</taxon>
        <taxon>Actinomycetota</taxon>
        <taxon>Actinomycetes</taxon>
        <taxon>Micrococcales</taxon>
        <taxon>Micrococcaceae</taxon>
        <taxon>Kocuria</taxon>
    </lineage>
</organism>
<comment type="pathway">
    <text evidence="11">Porphyrin-containing compound metabolism.</text>
</comment>